<evidence type="ECO:0000313" key="4">
    <source>
        <dbReference type="Proteomes" id="UP000192578"/>
    </source>
</evidence>
<evidence type="ECO:0000256" key="2">
    <source>
        <dbReference type="SAM" id="SignalP"/>
    </source>
</evidence>
<feature type="signal peptide" evidence="2">
    <location>
        <begin position="1"/>
        <end position="21"/>
    </location>
</feature>
<keyword evidence="2" id="KW-0732">Signal</keyword>
<accession>A0A1W0WJY9</accession>
<dbReference type="EMBL" id="MTYJ01000087">
    <property type="protein sequence ID" value="OQV15538.1"/>
    <property type="molecule type" value="Genomic_DNA"/>
</dbReference>
<feature type="region of interest" description="Disordered" evidence="1">
    <location>
        <begin position="89"/>
        <end position="118"/>
    </location>
</feature>
<dbReference type="AlphaFoldDB" id="A0A1W0WJY9"/>
<evidence type="ECO:0000313" key="3">
    <source>
        <dbReference type="EMBL" id="OQV15538.1"/>
    </source>
</evidence>
<keyword evidence="4" id="KW-1185">Reference proteome</keyword>
<evidence type="ECO:0008006" key="5">
    <source>
        <dbReference type="Google" id="ProtNLM"/>
    </source>
</evidence>
<protein>
    <recommendedName>
        <fullName evidence="5">SUEL-type lectin domain-containing protein</fullName>
    </recommendedName>
</protein>
<sequence length="180" mass="18823">MFSKFVVLLFVWFQVVRLITAAPAPIKGTSNENTIALDIPRGESKTIDCGTATVEIISATFRKPSCAVADSAAEIGAICGKKPSCQIKGEETQAPVGKRGGATTTTRSSADASQSAKRKSDCVNRKGLQLTYKCISASASTSTTSAAKGGTMTIIEPVAVFKKDKPPAPLKSVVPTELLE</sequence>
<gene>
    <name evidence="3" type="ORF">BV898_10260</name>
</gene>
<evidence type="ECO:0000256" key="1">
    <source>
        <dbReference type="SAM" id="MobiDB-lite"/>
    </source>
</evidence>
<name>A0A1W0WJY9_HYPEX</name>
<comment type="caution">
    <text evidence="3">The sequence shown here is derived from an EMBL/GenBank/DDBJ whole genome shotgun (WGS) entry which is preliminary data.</text>
</comment>
<dbReference type="Proteomes" id="UP000192578">
    <property type="component" value="Unassembled WGS sequence"/>
</dbReference>
<feature type="compositionally biased region" description="Low complexity" evidence="1">
    <location>
        <begin position="102"/>
        <end position="115"/>
    </location>
</feature>
<feature type="chain" id="PRO_5012370731" description="SUEL-type lectin domain-containing protein" evidence="2">
    <location>
        <begin position="22"/>
        <end position="180"/>
    </location>
</feature>
<reference evidence="4" key="1">
    <citation type="submission" date="2017-01" db="EMBL/GenBank/DDBJ databases">
        <title>Comparative genomics of anhydrobiosis in the tardigrade Hypsibius dujardini.</title>
        <authorList>
            <person name="Yoshida Y."/>
            <person name="Koutsovoulos G."/>
            <person name="Laetsch D."/>
            <person name="Stevens L."/>
            <person name="Kumar S."/>
            <person name="Horikawa D."/>
            <person name="Ishino K."/>
            <person name="Komine S."/>
            <person name="Tomita M."/>
            <person name="Blaxter M."/>
            <person name="Arakawa K."/>
        </authorList>
    </citation>
    <scope>NUCLEOTIDE SEQUENCE [LARGE SCALE GENOMIC DNA]</scope>
    <source>
        <strain evidence="4">Z151</strain>
    </source>
</reference>
<proteinExistence type="predicted"/>
<organism evidence="3 4">
    <name type="scientific">Hypsibius exemplaris</name>
    <name type="common">Freshwater tardigrade</name>
    <dbReference type="NCBI Taxonomy" id="2072580"/>
    <lineage>
        <taxon>Eukaryota</taxon>
        <taxon>Metazoa</taxon>
        <taxon>Ecdysozoa</taxon>
        <taxon>Tardigrada</taxon>
        <taxon>Eutardigrada</taxon>
        <taxon>Parachela</taxon>
        <taxon>Hypsibioidea</taxon>
        <taxon>Hypsibiidae</taxon>
        <taxon>Hypsibius</taxon>
    </lineage>
</organism>